<dbReference type="EMBL" id="CAMAPF010000047">
    <property type="protein sequence ID" value="CAH9084751.1"/>
    <property type="molecule type" value="Genomic_DNA"/>
</dbReference>
<comment type="caution">
    <text evidence="1">The sequence shown here is derived from an EMBL/GenBank/DDBJ whole genome shotgun (WGS) entry which is preliminary data.</text>
</comment>
<keyword evidence="2" id="KW-1185">Reference proteome</keyword>
<sequence length="144" mass="15570">MLRYTRPPVHRRHSRSRSASLPQIKMMALASALARFAAAKFGSATVAAEFVRAASRRRRQDLARSTITVVRSATAMARSVVAAARSTEVASSEVAGGGWCWSGGGPASYRRRSGILSATVCFLVFKGIFVQVHIITPIYGIFKL</sequence>
<protein>
    <submittedName>
        <fullName evidence="1">Uncharacterized protein</fullName>
    </submittedName>
</protein>
<evidence type="ECO:0000313" key="2">
    <source>
        <dbReference type="Proteomes" id="UP001152523"/>
    </source>
</evidence>
<proteinExistence type="predicted"/>
<organism evidence="1 2">
    <name type="scientific">Cuscuta epithymum</name>
    <dbReference type="NCBI Taxonomy" id="186058"/>
    <lineage>
        <taxon>Eukaryota</taxon>
        <taxon>Viridiplantae</taxon>
        <taxon>Streptophyta</taxon>
        <taxon>Embryophyta</taxon>
        <taxon>Tracheophyta</taxon>
        <taxon>Spermatophyta</taxon>
        <taxon>Magnoliopsida</taxon>
        <taxon>eudicotyledons</taxon>
        <taxon>Gunneridae</taxon>
        <taxon>Pentapetalae</taxon>
        <taxon>asterids</taxon>
        <taxon>lamiids</taxon>
        <taxon>Solanales</taxon>
        <taxon>Convolvulaceae</taxon>
        <taxon>Cuscuteae</taxon>
        <taxon>Cuscuta</taxon>
        <taxon>Cuscuta subgen. Cuscuta</taxon>
    </lineage>
</organism>
<dbReference type="Proteomes" id="UP001152523">
    <property type="component" value="Unassembled WGS sequence"/>
</dbReference>
<name>A0AAV0CYV7_9ASTE</name>
<accession>A0AAV0CYV7</accession>
<dbReference type="AlphaFoldDB" id="A0AAV0CYV7"/>
<evidence type="ECO:0000313" key="1">
    <source>
        <dbReference type="EMBL" id="CAH9084751.1"/>
    </source>
</evidence>
<reference evidence="1" key="1">
    <citation type="submission" date="2022-07" db="EMBL/GenBank/DDBJ databases">
        <authorList>
            <person name="Macas J."/>
            <person name="Novak P."/>
            <person name="Neumann P."/>
        </authorList>
    </citation>
    <scope>NUCLEOTIDE SEQUENCE</scope>
</reference>
<gene>
    <name evidence="1" type="ORF">CEPIT_LOCUS8998</name>
</gene>